<evidence type="ECO:0000256" key="1">
    <source>
        <dbReference type="ARBA" id="ARBA00022679"/>
    </source>
</evidence>
<protein>
    <submittedName>
        <fullName evidence="2">Unannotated protein</fullName>
    </submittedName>
</protein>
<reference evidence="2" key="1">
    <citation type="submission" date="2020-05" db="EMBL/GenBank/DDBJ databases">
        <authorList>
            <person name="Chiriac C."/>
            <person name="Salcher M."/>
            <person name="Ghai R."/>
            <person name="Kavagutti S V."/>
        </authorList>
    </citation>
    <scope>NUCLEOTIDE SEQUENCE</scope>
</reference>
<proteinExistence type="predicted"/>
<dbReference type="SUPFAM" id="SSF53335">
    <property type="entry name" value="S-adenosyl-L-methionine-dependent methyltransferases"/>
    <property type="match status" value="1"/>
</dbReference>
<gene>
    <name evidence="2" type="ORF">UFOPK2958_01076</name>
</gene>
<dbReference type="AlphaFoldDB" id="A0A6J6WX34"/>
<dbReference type="InterPro" id="IPR029063">
    <property type="entry name" value="SAM-dependent_MTases_sf"/>
</dbReference>
<dbReference type="PANTHER" id="PTHR43861">
    <property type="entry name" value="TRANS-ACONITATE 2-METHYLTRANSFERASE-RELATED"/>
    <property type="match status" value="1"/>
</dbReference>
<dbReference type="CDD" id="cd02440">
    <property type="entry name" value="AdoMet_MTases"/>
    <property type="match status" value="1"/>
</dbReference>
<evidence type="ECO:0000313" key="2">
    <source>
        <dbReference type="EMBL" id="CAB4789650.1"/>
    </source>
</evidence>
<dbReference type="Pfam" id="PF13489">
    <property type="entry name" value="Methyltransf_23"/>
    <property type="match status" value="1"/>
</dbReference>
<dbReference type="PANTHER" id="PTHR43861:SF3">
    <property type="entry name" value="PUTATIVE (AFU_ORTHOLOGUE AFUA_2G14390)-RELATED"/>
    <property type="match status" value="1"/>
</dbReference>
<dbReference type="EMBL" id="CAFAAB010000130">
    <property type="protein sequence ID" value="CAB4789650.1"/>
    <property type="molecule type" value="Genomic_DNA"/>
</dbReference>
<dbReference type="Gene3D" id="3.40.50.150">
    <property type="entry name" value="Vaccinia Virus protein VP39"/>
    <property type="match status" value="1"/>
</dbReference>
<name>A0A6J6WX34_9ZZZZ</name>
<dbReference type="GO" id="GO:0016740">
    <property type="term" value="F:transferase activity"/>
    <property type="evidence" value="ECO:0007669"/>
    <property type="project" value="UniProtKB-KW"/>
</dbReference>
<accession>A0A6J6WX34</accession>
<sequence>MCRASGTPFWGQEDRALSSRAAHQLGNGCERAIGRAILLYAVVVNLSPPRHKLIAMPATASSAPASHGTVGYYDDKYFCWQAPLGEFGGWANLIKFRDYIKPSDTVIDYGCGGGYLLKQLNCKERLGIEINQTARKTAESIGIRAVASAAEVPDNWADVIISNNALEHTTRPLDEVKALLPKLKPGGRIVFVVPNESIIWKYAPNDVNQHIYAWSPMSIGNLFTHAGFEVEESKAFMHKWPRNYRFWARLSPTIFHFVCRMCARWERSWFQIRVIGCRPAASKAS</sequence>
<organism evidence="2">
    <name type="scientific">freshwater metagenome</name>
    <dbReference type="NCBI Taxonomy" id="449393"/>
    <lineage>
        <taxon>unclassified sequences</taxon>
        <taxon>metagenomes</taxon>
        <taxon>ecological metagenomes</taxon>
    </lineage>
</organism>
<keyword evidence="1" id="KW-0808">Transferase</keyword>